<dbReference type="InterPro" id="IPR036291">
    <property type="entry name" value="NAD(P)-bd_dom_sf"/>
</dbReference>
<evidence type="ECO:0000259" key="4">
    <source>
        <dbReference type="Pfam" id="PF00389"/>
    </source>
</evidence>
<dbReference type="Pfam" id="PF00389">
    <property type="entry name" value="2-Hacid_dh"/>
    <property type="match status" value="1"/>
</dbReference>
<dbReference type="InterPro" id="IPR050223">
    <property type="entry name" value="D-isomer_2-hydroxyacid_DH"/>
</dbReference>
<evidence type="ECO:0000313" key="7">
    <source>
        <dbReference type="Proteomes" id="UP000005204"/>
    </source>
</evidence>
<feature type="domain" description="D-isomer specific 2-hydroxyacid dehydrogenase catalytic" evidence="4">
    <location>
        <begin position="53"/>
        <end position="334"/>
    </location>
</feature>
<dbReference type="SUPFAM" id="SSF52283">
    <property type="entry name" value="Formate/glycerate dehydrogenase catalytic domain-like"/>
    <property type="match status" value="1"/>
</dbReference>
<dbReference type="PROSITE" id="PS00671">
    <property type="entry name" value="D_2_HYDROXYACID_DH_3"/>
    <property type="match status" value="1"/>
</dbReference>
<keyword evidence="7" id="KW-1185">Reference proteome</keyword>
<dbReference type="AlphaFoldDB" id="A0A8R2M9N0"/>
<evidence type="ECO:0000313" key="6">
    <source>
        <dbReference type="EnsemblMetazoa" id="XP_037877479.1"/>
    </source>
</evidence>
<dbReference type="PANTHER" id="PTHR10996:SF119">
    <property type="entry name" value="FI03731P-RELATED"/>
    <property type="match status" value="1"/>
</dbReference>
<protein>
    <recommendedName>
        <fullName evidence="2">Glyoxylate reductase/hydroxypyruvate reductase</fullName>
    </recommendedName>
</protein>
<dbReference type="GO" id="GO:0008465">
    <property type="term" value="F:hydroxypyruvate reductase (NADH) activity"/>
    <property type="evidence" value="ECO:0007669"/>
    <property type="project" value="TreeGrafter"/>
</dbReference>
<proteinExistence type="inferred from homology"/>
<dbReference type="GO" id="GO:0051287">
    <property type="term" value="F:NAD binding"/>
    <property type="evidence" value="ECO:0007669"/>
    <property type="project" value="InterPro"/>
</dbReference>
<reference evidence="7" key="1">
    <citation type="journal article" date="2008" name="Insect Biochem. Mol. Biol.">
        <title>The genome of a lepidopteran model insect, the silkworm Bombyx mori.</title>
        <authorList>
            <consortium name="International Silkworm Genome Consortium"/>
        </authorList>
    </citation>
    <scope>NUCLEOTIDE SEQUENCE [LARGE SCALE GENOMIC DNA]</scope>
    <source>
        <strain evidence="7">p50T</strain>
    </source>
</reference>
<dbReference type="InterPro" id="IPR006140">
    <property type="entry name" value="D-isomer_DH_NAD-bd"/>
</dbReference>
<name>A0A8R2M9N0_BOMMO</name>
<dbReference type="Proteomes" id="UP000005204">
    <property type="component" value="Unassembled WGS sequence"/>
</dbReference>
<evidence type="ECO:0000259" key="5">
    <source>
        <dbReference type="Pfam" id="PF02826"/>
    </source>
</evidence>
<accession>A0A8R2M9N0</accession>
<feature type="domain" description="D-isomer specific 2-hydroxyacid dehydrogenase NAD-binding" evidence="5">
    <location>
        <begin position="129"/>
        <end position="306"/>
    </location>
</feature>
<dbReference type="GO" id="GO:0030267">
    <property type="term" value="F:glyoxylate reductase (NADPH) activity"/>
    <property type="evidence" value="ECO:0007669"/>
    <property type="project" value="TreeGrafter"/>
</dbReference>
<evidence type="ECO:0000256" key="1">
    <source>
        <dbReference type="ARBA" id="ARBA00023002"/>
    </source>
</evidence>
<dbReference type="SUPFAM" id="SSF51735">
    <property type="entry name" value="NAD(P)-binding Rossmann-fold domains"/>
    <property type="match status" value="1"/>
</dbReference>
<dbReference type="PANTHER" id="PTHR10996">
    <property type="entry name" value="2-HYDROXYACID DEHYDROGENASE-RELATED"/>
    <property type="match status" value="1"/>
</dbReference>
<dbReference type="CDD" id="cd05301">
    <property type="entry name" value="GDH"/>
    <property type="match status" value="1"/>
</dbReference>
<dbReference type="InterPro" id="IPR006139">
    <property type="entry name" value="D-isomer_2_OHA_DH_cat_dom"/>
</dbReference>
<sequence>MCNDIAIMISPWSQCDGNRQSLGGVTVNMNTQCRSRSFNVETEVFPHMDYEQDFMEVLKQNLNGYDGLIWNTKHRLTAEILDLAGPQLKAISAMASGIDNFDLDELKKRGIPLGNTPNVLNNAVADIGVGLLISAARKFKEGVSMIERNEWKFGVQWILGQDIAGSTVGVIGLGGIGQAVVRRLKGFDVSRFLYCGRSDKPEAKLLGVERVPLQELLEESDFVVLVCPLTNETRHLINADTLKMMKKNAVLVNIARGEIIDHVALYEALKNEQIFAAGLDVVSPEPIPADHPLLALPNCYLIPHLGSATIETRNKMAVNAAKNIILAFEGKSMLYPTY</sequence>
<comment type="similarity">
    <text evidence="3">Belongs to the D-isomer specific 2-hydroxyacid dehydrogenase family.</text>
</comment>
<dbReference type="InterPro" id="IPR029753">
    <property type="entry name" value="D-isomer_DH_CS"/>
</dbReference>
<dbReference type="Gene3D" id="3.40.50.720">
    <property type="entry name" value="NAD(P)-binding Rossmann-like Domain"/>
    <property type="match status" value="2"/>
</dbReference>
<dbReference type="FunFam" id="3.40.50.720:FF:000026">
    <property type="entry name" value="Glyoxylate/hydroxypyruvate reductase B"/>
    <property type="match status" value="1"/>
</dbReference>
<dbReference type="GO" id="GO:0005829">
    <property type="term" value="C:cytosol"/>
    <property type="evidence" value="ECO:0007669"/>
    <property type="project" value="TreeGrafter"/>
</dbReference>
<evidence type="ECO:0000256" key="3">
    <source>
        <dbReference type="RuleBase" id="RU003719"/>
    </source>
</evidence>
<keyword evidence="1 3" id="KW-0560">Oxidoreductase</keyword>
<dbReference type="EnsemblMetazoa" id="XM_038021551.1">
    <property type="protein sequence ID" value="XP_037877479.1"/>
    <property type="gene ID" value="LOC101744454"/>
</dbReference>
<evidence type="ECO:0000256" key="2">
    <source>
        <dbReference type="ARBA" id="ARBA00073306"/>
    </source>
</evidence>
<organism evidence="6 7">
    <name type="scientific">Bombyx mori</name>
    <name type="common">Silk moth</name>
    <dbReference type="NCBI Taxonomy" id="7091"/>
    <lineage>
        <taxon>Eukaryota</taxon>
        <taxon>Metazoa</taxon>
        <taxon>Ecdysozoa</taxon>
        <taxon>Arthropoda</taxon>
        <taxon>Hexapoda</taxon>
        <taxon>Insecta</taxon>
        <taxon>Pterygota</taxon>
        <taxon>Neoptera</taxon>
        <taxon>Endopterygota</taxon>
        <taxon>Lepidoptera</taxon>
        <taxon>Glossata</taxon>
        <taxon>Ditrysia</taxon>
        <taxon>Bombycoidea</taxon>
        <taxon>Bombycidae</taxon>
        <taxon>Bombycinae</taxon>
        <taxon>Bombyx</taxon>
    </lineage>
</organism>
<reference evidence="6" key="2">
    <citation type="submission" date="2022-06" db="UniProtKB">
        <authorList>
            <consortium name="EnsemblMetazoa"/>
        </authorList>
    </citation>
    <scope>IDENTIFICATION</scope>
    <source>
        <strain evidence="6">p50T (Dazao)</strain>
    </source>
</reference>
<dbReference type="Pfam" id="PF02826">
    <property type="entry name" value="2-Hacid_dh_C"/>
    <property type="match status" value="1"/>
</dbReference>